<evidence type="ECO:0000256" key="1">
    <source>
        <dbReference type="ARBA" id="ARBA00022676"/>
    </source>
</evidence>
<dbReference type="PANTHER" id="PTHR34136">
    <property type="match status" value="1"/>
</dbReference>
<evidence type="ECO:0000313" key="4">
    <source>
        <dbReference type="Proteomes" id="UP001596025"/>
    </source>
</evidence>
<keyword evidence="1" id="KW-0328">Glycosyltransferase</keyword>
<dbReference type="EMBL" id="JBHSGR010000009">
    <property type="protein sequence ID" value="MFC4693777.1"/>
    <property type="molecule type" value="Genomic_DNA"/>
</dbReference>
<dbReference type="Pfam" id="PF03808">
    <property type="entry name" value="Glyco_tran_WecG"/>
    <property type="match status" value="1"/>
</dbReference>
<dbReference type="PANTHER" id="PTHR34136:SF1">
    <property type="entry name" value="UDP-N-ACETYL-D-MANNOSAMINURONIC ACID TRANSFERASE"/>
    <property type="match status" value="1"/>
</dbReference>
<dbReference type="InterPro" id="IPR004629">
    <property type="entry name" value="WecG_TagA_CpsF"/>
</dbReference>
<dbReference type="Proteomes" id="UP001596025">
    <property type="component" value="Unassembled WGS sequence"/>
</dbReference>
<evidence type="ECO:0000313" key="3">
    <source>
        <dbReference type="EMBL" id="MFC4693777.1"/>
    </source>
</evidence>
<keyword evidence="2" id="KW-0808">Transferase</keyword>
<sequence length="213" mass="22736">MQTVNLEHLHLAATSERFRSAFLSADWWTPDGWPLLLVAHQNGTERVTGKDLCIGLTIPGRVAPLRYAVLGSDERTCEVFRARTAKAGHACVWCEHGDAGSLAVERVAHDLGQARADLVLVALGAAKGEPLAADLVSRGCPGLLIGVGGGIGMSVGTAPSAPPLVERAGVEWAFRLLREPTRLWRRYLVGYPQVVAAAVVVVLRRALGRPVPT</sequence>
<keyword evidence="4" id="KW-1185">Reference proteome</keyword>
<reference evidence="4" key="1">
    <citation type="journal article" date="2019" name="Int. J. Syst. Evol. Microbiol.">
        <title>The Global Catalogue of Microorganisms (GCM) 10K type strain sequencing project: providing services to taxonomists for standard genome sequencing and annotation.</title>
        <authorList>
            <consortium name="The Broad Institute Genomics Platform"/>
            <consortium name="The Broad Institute Genome Sequencing Center for Infectious Disease"/>
            <person name="Wu L."/>
            <person name="Ma J."/>
        </authorList>
    </citation>
    <scope>NUCLEOTIDE SEQUENCE [LARGE SCALE GENOMIC DNA]</scope>
    <source>
        <strain evidence="4">CCUG 62763</strain>
    </source>
</reference>
<evidence type="ECO:0000256" key="2">
    <source>
        <dbReference type="ARBA" id="ARBA00022679"/>
    </source>
</evidence>
<dbReference type="RefSeq" id="WP_387988497.1">
    <property type="nucleotide sequence ID" value="NZ_JBHSGR010000009.1"/>
</dbReference>
<accession>A0ABV9LIS1</accession>
<organism evidence="3 4">
    <name type="scientific">Geodermatophilus arenarius</name>
    <dbReference type="NCBI Taxonomy" id="1137990"/>
    <lineage>
        <taxon>Bacteria</taxon>
        <taxon>Bacillati</taxon>
        <taxon>Actinomycetota</taxon>
        <taxon>Actinomycetes</taxon>
        <taxon>Geodermatophilales</taxon>
        <taxon>Geodermatophilaceae</taxon>
        <taxon>Geodermatophilus</taxon>
    </lineage>
</organism>
<name>A0ABV9LIS1_9ACTN</name>
<comment type="caution">
    <text evidence="3">The sequence shown here is derived from an EMBL/GenBank/DDBJ whole genome shotgun (WGS) entry which is preliminary data.</text>
</comment>
<proteinExistence type="predicted"/>
<gene>
    <name evidence="3" type="ORF">ACFO3M_10315</name>
</gene>
<protein>
    <submittedName>
        <fullName evidence="3">WecB/TagA/CpsF family glycosyltransferase</fullName>
    </submittedName>
</protein>